<evidence type="ECO:0000313" key="4">
    <source>
        <dbReference type="Proteomes" id="UP000298390"/>
    </source>
</evidence>
<feature type="compositionally biased region" description="Acidic residues" evidence="1">
    <location>
        <begin position="1206"/>
        <end position="1217"/>
    </location>
</feature>
<feature type="compositionally biased region" description="Low complexity" evidence="1">
    <location>
        <begin position="26"/>
        <end position="38"/>
    </location>
</feature>
<feature type="compositionally biased region" description="Acidic residues" evidence="1">
    <location>
        <begin position="1"/>
        <end position="11"/>
    </location>
</feature>
<gene>
    <name evidence="3" type="ORF">EVJ58_g10195</name>
</gene>
<accession>A0A4Y9XU81</accession>
<feature type="compositionally biased region" description="Acidic residues" evidence="1">
    <location>
        <begin position="464"/>
        <end position="481"/>
    </location>
</feature>
<reference evidence="3 4" key="1">
    <citation type="submission" date="2019-01" db="EMBL/GenBank/DDBJ databases">
        <title>Genome sequencing of the rare red list fungi Fomitopsis rosea.</title>
        <authorList>
            <person name="Buettner E."/>
            <person name="Kellner H."/>
        </authorList>
    </citation>
    <scope>NUCLEOTIDE SEQUENCE [LARGE SCALE GENOMIC DNA]</scope>
    <source>
        <strain evidence="3 4">DSM 105464</strain>
    </source>
</reference>
<evidence type="ECO:0000259" key="2">
    <source>
        <dbReference type="Pfam" id="PF20231"/>
    </source>
</evidence>
<feature type="region of interest" description="Disordered" evidence="1">
    <location>
        <begin position="1"/>
        <end position="104"/>
    </location>
</feature>
<feature type="compositionally biased region" description="Low complexity" evidence="1">
    <location>
        <begin position="453"/>
        <end position="463"/>
    </location>
</feature>
<feature type="region of interest" description="Disordered" evidence="1">
    <location>
        <begin position="1121"/>
        <end position="1217"/>
    </location>
</feature>
<dbReference type="STRING" id="34475.A0A4Y9XU81"/>
<sequence>MDATTQDEDVLQDLLVMSPLPPSSPLTPLGLSAESSSSDGEDDPLLKGLSASLSNTNYNADHSTRHAAEAAARSSVQVPPSPLFSTSHTASRAIPSSPHTPVASRTTVSLGLESSGPLWSTPIVGSPETKKRISRAKGQKQRKKTRQRVNEERDEVVAANAAYHAAIAAQTTEAALGNINRDDFADAPGEQPQTPEDVQEQVAEPNVSRTDVFQQALALLRAHGLTWGDLVLYVSDPAAKKGKERFKGMFETPGRVEQVLTYWSSSANSRTGRRAMHSWVMEYVRKKITHEGICATRDGVLQSSRIPMDEAFVTNFSLSRIHAHLAKLCPIMTVLLREFAMTRRQIKTLTDETAARNALRIGSALMTLLAERSQKNSYGRHIIGLYLYASGAQRQNLSVLSRIGLCSSYTSIAGTSVARKVTAPESSPASSSSESGASDSQSESSSEDKSESSSESESGSSSESESESSSESESESTSDSDDPGKPESLDFARSGRVGDEPASDQRATPDGRDPEHPTQQARPSQSTSNTQVNVVDDIDQDVPDEGSIGVAHTDLTGAGLLRRLSEVCRGSARRQARIHELAHVYDNINWILRSAEQIVGRKDSIENGTCATVFPLYCAPRSDMQSSDLLNAFDAAPPLSRDDILLNTDETGLFTQMLEHNLLRIITSHGGDAFARFRTDVERTLPRTSECIPLHKTEVYPLPAMNIEEASIKGNADVLEAIFSELGHDLTSTKFTETVKLVFGDQLSIARIRSVINNRMGHDSFAKSFMYTAFAPGLFHYQMAAAHGLLETHWGDSSLGPHDPASLYWHNTILDRKPFVLSNRPPYRVGRDLIFHSLYGRAIHCLELVTACEDLDNYAENTTFEDLQKHVHEIVARFINPAVISKLRGARSREVVQADSEQATPLTQGDMVFENACLYLRDALVLREFNDAIKAGDSGRLVVLLKVLALTYRGSGRTKYAQETLYLIHNLEHVWPKPLRKIILNNWLVNTTGKPNHWYPVDMLQEHNIFWTKTIYNAQGSGASWEWLEMISPCITVLRQLVTSMNDALGSKQGTKHAPPDLTRDIQEIRRSLAEGHVYEIQPGRIIDSEKGIVPNVVAAGLSQLAGPLDEYNKTMMRLKKRRRRTSPLVGAQVTTAAPPSTAQDRRRSEPMAEPTNVDAADTAAEGIEEPARLQELYDDDESDEEETAGDWSPGNWLEHEQLFSLDEEDDVDPYLD</sequence>
<feature type="compositionally biased region" description="Polar residues" evidence="1">
    <location>
        <begin position="51"/>
        <end position="61"/>
    </location>
</feature>
<feature type="compositionally biased region" description="Polar residues" evidence="1">
    <location>
        <begin position="1133"/>
        <end position="1143"/>
    </location>
</feature>
<protein>
    <recommendedName>
        <fullName evidence="2">DUF6589 domain-containing protein</fullName>
    </recommendedName>
</protein>
<feature type="compositionally biased region" description="Acidic residues" evidence="1">
    <location>
        <begin position="1177"/>
        <end position="1189"/>
    </location>
</feature>
<feature type="region of interest" description="Disordered" evidence="1">
    <location>
        <begin position="119"/>
        <end position="153"/>
    </location>
</feature>
<feature type="region of interest" description="Disordered" evidence="1">
    <location>
        <begin position="181"/>
        <end position="206"/>
    </location>
</feature>
<feature type="region of interest" description="Disordered" evidence="1">
    <location>
        <begin position="417"/>
        <end position="534"/>
    </location>
</feature>
<feature type="domain" description="DUF6589" evidence="2">
    <location>
        <begin position="634"/>
        <end position="1057"/>
    </location>
</feature>
<dbReference type="InterPro" id="IPR046496">
    <property type="entry name" value="DUF6589"/>
</dbReference>
<feature type="compositionally biased region" description="Basic residues" evidence="1">
    <location>
        <begin position="132"/>
        <end position="147"/>
    </location>
</feature>
<name>A0A4Y9XU81_9APHY</name>
<feature type="compositionally biased region" description="Low complexity" evidence="1">
    <location>
        <begin position="425"/>
        <end position="444"/>
    </location>
</feature>
<evidence type="ECO:0000256" key="1">
    <source>
        <dbReference type="SAM" id="MobiDB-lite"/>
    </source>
</evidence>
<dbReference type="Pfam" id="PF20231">
    <property type="entry name" value="DUF6589"/>
    <property type="match status" value="1"/>
</dbReference>
<dbReference type="AlphaFoldDB" id="A0A4Y9XU81"/>
<dbReference type="Proteomes" id="UP000298390">
    <property type="component" value="Unassembled WGS sequence"/>
</dbReference>
<dbReference type="EMBL" id="SEKV01001040">
    <property type="protein sequence ID" value="TFY52109.1"/>
    <property type="molecule type" value="Genomic_DNA"/>
</dbReference>
<organism evidence="3 4">
    <name type="scientific">Rhodofomes roseus</name>
    <dbReference type="NCBI Taxonomy" id="34475"/>
    <lineage>
        <taxon>Eukaryota</taxon>
        <taxon>Fungi</taxon>
        <taxon>Dikarya</taxon>
        <taxon>Basidiomycota</taxon>
        <taxon>Agaricomycotina</taxon>
        <taxon>Agaricomycetes</taxon>
        <taxon>Polyporales</taxon>
        <taxon>Rhodofomes</taxon>
    </lineage>
</organism>
<comment type="caution">
    <text evidence="3">The sequence shown here is derived from an EMBL/GenBank/DDBJ whole genome shotgun (WGS) entry which is preliminary data.</text>
</comment>
<feature type="compositionally biased region" description="Polar residues" evidence="1">
    <location>
        <begin position="517"/>
        <end position="531"/>
    </location>
</feature>
<feature type="compositionally biased region" description="Basic and acidic residues" evidence="1">
    <location>
        <begin position="507"/>
        <end position="516"/>
    </location>
</feature>
<feature type="compositionally biased region" description="Polar residues" evidence="1">
    <location>
        <begin position="74"/>
        <end position="90"/>
    </location>
</feature>
<evidence type="ECO:0000313" key="3">
    <source>
        <dbReference type="EMBL" id="TFY52109.1"/>
    </source>
</evidence>
<proteinExistence type="predicted"/>